<accession>A0ABS7SYN4</accession>
<dbReference type="Pfam" id="PF03390">
    <property type="entry name" value="2HCT"/>
    <property type="match status" value="1"/>
</dbReference>
<protein>
    <submittedName>
        <fullName evidence="3">2-hydroxycarboxylate transporter family protein</fullName>
    </submittedName>
</protein>
<comment type="caution">
    <text evidence="3">The sequence shown here is derived from an EMBL/GenBank/DDBJ whole genome shotgun (WGS) entry which is preliminary data.</text>
</comment>
<feature type="transmembrane region" description="Helical" evidence="2">
    <location>
        <begin position="255"/>
        <end position="276"/>
    </location>
</feature>
<dbReference type="InterPro" id="IPR004679">
    <property type="entry name" value="2-OHcarboxylate_transport"/>
</dbReference>
<keyword evidence="4" id="KW-1185">Reference proteome</keyword>
<feature type="transmembrane region" description="Helical" evidence="2">
    <location>
        <begin position="313"/>
        <end position="333"/>
    </location>
</feature>
<organism evidence="3 4">
    <name type="scientific">Anaerococcus murdochii</name>
    <dbReference type="NCBI Taxonomy" id="411577"/>
    <lineage>
        <taxon>Bacteria</taxon>
        <taxon>Bacillati</taxon>
        <taxon>Bacillota</taxon>
        <taxon>Tissierellia</taxon>
        <taxon>Tissierellales</taxon>
        <taxon>Peptoniphilaceae</taxon>
        <taxon>Anaerococcus</taxon>
    </lineage>
</organism>
<feature type="transmembrane region" description="Helical" evidence="2">
    <location>
        <begin position="377"/>
        <end position="398"/>
    </location>
</feature>
<reference evidence="3 4" key="1">
    <citation type="submission" date="2021-08" db="EMBL/GenBank/DDBJ databases">
        <title>FDA dAtabase for Regulatory Grade micrObial Sequences (FDA-ARGOS): Supporting development and validation of Infectious Disease Dx tests.</title>
        <authorList>
            <person name="Sproer C."/>
            <person name="Gronow S."/>
            <person name="Severitt S."/>
            <person name="Schroder I."/>
            <person name="Tallon L."/>
            <person name="Sadzewicz L."/>
            <person name="Zhao X."/>
            <person name="Boylan J."/>
            <person name="Ott S."/>
            <person name="Bowen H."/>
            <person name="Vavikolanu K."/>
            <person name="Hazen T."/>
            <person name="Aluvathingal J."/>
            <person name="Nadendla S."/>
            <person name="Lowell S."/>
            <person name="Myers T."/>
            <person name="Yan Y."/>
            <person name="Sichtig H."/>
        </authorList>
    </citation>
    <scope>NUCLEOTIDE SEQUENCE [LARGE SCALE GENOMIC DNA]</scope>
    <source>
        <strain evidence="3 4">FDAARGOS_1460</strain>
    </source>
</reference>
<evidence type="ECO:0000256" key="1">
    <source>
        <dbReference type="PIRNR" id="PIRNR005348"/>
    </source>
</evidence>
<keyword evidence="1" id="KW-0813">Transport</keyword>
<proteinExistence type="inferred from homology"/>
<evidence type="ECO:0000256" key="2">
    <source>
        <dbReference type="SAM" id="Phobius"/>
    </source>
</evidence>
<feature type="transmembrane region" description="Helical" evidence="2">
    <location>
        <begin position="410"/>
        <end position="431"/>
    </location>
</feature>
<name>A0ABS7SYN4_9FIRM</name>
<feature type="transmembrane region" description="Helical" evidence="2">
    <location>
        <begin position="7"/>
        <end position="26"/>
    </location>
</feature>
<evidence type="ECO:0000313" key="3">
    <source>
        <dbReference type="EMBL" id="MBZ2386616.1"/>
    </source>
</evidence>
<keyword evidence="1 2" id="KW-0472">Membrane</keyword>
<dbReference type="EMBL" id="JAIPME010000002">
    <property type="protein sequence ID" value="MBZ2386616.1"/>
    <property type="molecule type" value="Genomic_DNA"/>
</dbReference>
<feature type="transmembrane region" description="Helical" evidence="2">
    <location>
        <begin position="164"/>
        <end position="187"/>
    </location>
</feature>
<feature type="transmembrane region" description="Helical" evidence="2">
    <location>
        <begin position="283"/>
        <end position="301"/>
    </location>
</feature>
<feature type="transmembrane region" description="Helical" evidence="2">
    <location>
        <begin position="345"/>
        <end position="365"/>
    </location>
</feature>
<feature type="transmembrane region" description="Helical" evidence="2">
    <location>
        <begin position="32"/>
        <end position="51"/>
    </location>
</feature>
<dbReference type="PIRSF" id="PIRSF005348">
    <property type="entry name" value="YxkH"/>
    <property type="match status" value="1"/>
</dbReference>
<dbReference type="RefSeq" id="WP_223418850.1">
    <property type="nucleotide sequence ID" value="NZ_JAIPME010000002.1"/>
</dbReference>
<keyword evidence="2" id="KW-0812">Transmembrane</keyword>
<sequence length="432" mass="45502">MEDNRILGVSWPLFFVLAAIMCVAVYLEVLPIGLIGAFLLMLVVGEFLNFAGNRIPIINTYFGGGAVVAIFGGAALVYFKLLPETTKNLIDTFMKTGEGKMGFLDFYISALITGSILGMNRKLLIKAAVRYLPAILGGVVASLALVSIGGMFCGYTPGEAMAYIGIPIMGGGMGAGAVPISEIFSSALNVDTEEIMSKLVPAVALGNALAIVAGGLLNRLGQAKPEWTGNGQLMRSTDDEIKAENREVVLKPGEYATGIVLATAFFTLGAIIAFAMKKVGINIHTYAWMIISVAVIKAINILPEKYTDAAAGWYAFIAKNFTPLLLVGIGVSYTSLQQIIEHFSLVYLFLVALVVLGAILGSAIVGKLVGFYPIEAAITAGLCMANMGGTGDVAVLTAANRMELMPFAQISSRLGGAFIILLASILVPLFFG</sequence>
<feature type="transmembrane region" description="Helical" evidence="2">
    <location>
        <begin position="58"/>
        <end position="81"/>
    </location>
</feature>
<feature type="transmembrane region" description="Helical" evidence="2">
    <location>
        <begin position="131"/>
        <end position="152"/>
    </location>
</feature>
<gene>
    <name evidence="3" type="ORF">K8P03_04800</name>
</gene>
<keyword evidence="2" id="KW-1133">Transmembrane helix</keyword>
<feature type="transmembrane region" description="Helical" evidence="2">
    <location>
        <begin position="199"/>
        <end position="217"/>
    </location>
</feature>
<dbReference type="PANTHER" id="PTHR40033:SF1">
    <property type="entry name" value="CITRATE-SODIUM SYMPORTER"/>
    <property type="match status" value="1"/>
</dbReference>
<dbReference type="PANTHER" id="PTHR40033">
    <property type="entry name" value="NA(+)-MALATE SYMPORTER"/>
    <property type="match status" value="1"/>
</dbReference>
<keyword evidence="1" id="KW-0769">Symport</keyword>
<dbReference type="Proteomes" id="UP000734271">
    <property type="component" value="Unassembled WGS sequence"/>
</dbReference>
<feature type="transmembrane region" description="Helical" evidence="2">
    <location>
        <begin position="101"/>
        <end position="119"/>
    </location>
</feature>
<comment type="similarity">
    <text evidence="1">Belongs to the 2-hydroxycarboxylate transporter (2-HCT) (TC 2.A.24) family.</text>
</comment>
<evidence type="ECO:0000313" key="4">
    <source>
        <dbReference type="Proteomes" id="UP000734271"/>
    </source>
</evidence>